<keyword evidence="2" id="KW-1185">Reference proteome</keyword>
<protein>
    <submittedName>
        <fullName evidence="1">Uncharacterized protein</fullName>
    </submittedName>
</protein>
<evidence type="ECO:0000313" key="2">
    <source>
        <dbReference type="Proteomes" id="UP000006694"/>
    </source>
</evidence>
<dbReference type="HOGENOM" id="CLU_1445690_0_0_10"/>
<dbReference type="STRING" id="376686.Fjoh_4152"/>
<evidence type="ECO:0000313" key="1">
    <source>
        <dbReference type="EMBL" id="ABQ07160.1"/>
    </source>
</evidence>
<dbReference type="Proteomes" id="UP000006694">
    <property type="component" value="Chromosome"/>
</dbReference>
<dbReference type="GeneID" id="31767070"/>
<organism evidence="1 2">
    <name type="scientific">Flavobacterium johnsoniae (strain ATCC 17061 / DSM 2064 / JCM 8514 / BCRC 14874 / CCUG 350202 / NBRC 14942 / NCIMB 11054 / UW101)</name>
    <name type="common">Cytophaga johnsonae</name>
    <dbReference type="NCBI Taxonomy" id="376686"/>
    <lineage>
        <taxon>Bacteria</taxon>
        <taxon>Pseudomonadati</taxon>
        <taxon>Bacteroidota</taxon>
        <taxon>Flavobacteriia</taxon>
        <taxon>Flavobacteriales</taxon>
        <taxon>Flavobacteriaceae</taxon>
        <taxon>Flavobacterium</taxon>
    </lineage>
</organism>
<name>A5FCA4_FLAJ1</name>
<dbReference type="AlphaFoldDB" id="A5FCA4"/>
<sequence>MSGMYHPIAQGEIDGHKEGLNCGLSLIEFVGNFEFKTTNKEYFIGFGAGFKKGQMLRAHLEKLEITLPFEERIACCQYMFWEKNRCDINRDDYLDHIQNWDNFSLDLNICNKVLDFLEENKIQKCFDEILTFYKQNFRLQAFKEFDLIYNYLKKMRQKKKITKDYDTREDRAKIDLKLKNWIKNNQE</sequence>
<dbReference type="EMBL" id="CP000685">
    <property type="protein sequence ID" value="ABQ07160.1"/>
    <property type="molecule type" value="Genomic_DNA"/>
</dbReference>
<reference evidence="1 2" key="1">
    <citation type="journal article" date="2009" name="Appl. Environ. Microbiol.">
        <title>Novel features of the polysaccharide-digesting gliding bacterium Flavobacterium johnsoniae as revealed by genome sequence analysis.</title>
        <authorList>
            <person name="McBride M.J."/>
            <person name="Xie G."/>
            <person name="Martens E.C."/>
            <person name="Lapidus A."/>
            <person name="Henrissat B."/>
            <person name="Rhodes R.G."/>
            <person name="Goltsman E."/>
            <person name="Wang W."/>
            <person name="Xu J."/>
            <person name="Hunnicutt D.W."/>
            <person name="Staroscik A.M."/>
            <person name="Hoover T.R."/>
            <person name="Cheng Y.Q."/>
            <person name="Stein J.L."/>
        </authorList>
    </citation>
    <scope>NUCLEOTIDE SEQUENCE [LARGE SCALE GENOMIC DNA]</scope>
    <source>
        <strain evidence="2">ATCC 17061 / DSM 2064 / JCM 8514 / BCRC 14874 / CCUG 350202 / NBRC 14942 / NCIMB 11054 / UW101</strain>
    </source>
</reference>
<dbReference type="OrthoDB" id="1162999at2"/>
<proteinExistence type="predicted"/>
<accession>A5FCA4</accession>
<gene>
    <name evidence="1" type="ordered locus">Fjoh_4152</name>
</gene>
<dbReference type="KEGG" id="fjo:Fjoh_4152"/>
<dbReference type="RefSeq" id="WP_012026126.1">
    <property type="nucleotide sequence ID" value="NC_009441.1"/>
</dbReference>